<reference evidence="6" key="1">
    <citation type="submission" date="2021-04" db="EMBL/GenBank/DDBJ databases">
        <title>Pseudonocardia sp. nov., isolated from sandy soil of mangrove forest.</title>
        <authorList>
            <person name="Zan Z."/>
            <person name="Huang R."/>
            <person name="Liu W."/>
        </authorList>
    </citation>
    <scope>NUCLEOTIDE SEQUENCE</scope>
    <source>
        <strain evidence="6">S2-4</strain>
    </source>
</reference>
<keyword evidence="2 5" id="KW-0547">Nucleotide-binding</keyword>
<dbReference type="Gene3D" id="3.30.590.20">
    <property type="match status" value="1"/>
</dbReference>
<dbReference type="NCBIfam" id="NF010041">
    <property type="entry name" value="PRK13517.1-1"/>
    <property type="match status" value="1"/>
</dbReference>
<proteinExistence type="inferred from homology"/>
<dbReference type="NCBIfam" id="TIGR02050">
    <property type="entry name" value="gshA_cyan_rel"/>
    <property type="match status" value="1"/>
</dbReference>
<keyword evidence="3 5" id="KW-0067">ATP-binding</keyword>
<dbReference type="Pfam" id="PF04107">
    <property type="entry name" value="GCS2"/>
    <property type="match status" value="1"/>
</dbReference>
<dbReference type="InterPro" id="IPR014746">
    <property type="entry name" value="Gln_synth/guanido_kin_cat_dom"/>
</dbReference>
<dbReference type="InterPro" id="IPR006336">
    <property type="entry name" value="GCS2"/>
</dbReference>
<comment type="catalytic activity">
    <reaction evidence="4 5">
        <text>L-cysteine + L-glutamate + ATP = gamma-L-glutamyl-L-cysteine + ADP + phosphate + H(+)</text>
        <dbReference type="Rhea" id="RHEA:13285"/>
        <dbReference type="ChEBI" id="CHEBI:15378"/>
        <dbReference type="ChEBI" id="CHEBI:29985"/>
        <dbReference type="ChEBI" id="CHEBI:30616"/>
        <dbReference type="ChEBI" id="CHEBI:35235"/>
        <dbReference type="ChEBI" id="CHEBI:43474"/>
        <dbReference type="ChEBI" id="CHEBI:58173"/>
        <dbReference type="ChEBI" id="CHEBI:456216"/>
        <dbReference type="EC" id="6.3.2.2"/>
    </reaction>
</comment>
<dbReference type="PANTHER" id="PTHR36510">
    <property type="entry name" value="GLUTAMATE--CYSTEINE LIGASE 2-RELATED"/>
    <property type="match status" value="1"/>
</dbReference>
<dbReference type="Proteomes" id="UP001165283">
    <property type="component" value="Unassembled WGS sequence"/>
</dbReference>
<comment type="function">
    <text evidence="5">ATP-dependent carboxylate-amine ligase which exhibits weak glutamate--cysteine ligase activity.</text>
</comment>
<evidence type="ECO:0000256" key="3">
    <source>
        <dbReference type="ARBA" id="ARBA00022840"/>
    </source>
</evidence>
<keyword evidence="7" id="KW-1185">Reference proteome</keyword>
<dbReference type="HAMAP" id="MF_01609">
    <property type="entry name" value="Glu_cys_ligase_2"/>
    <property type="match status" value="1"/>
</dbReference>
<protein>
    <recommendedName>
        <fullName evidence="5">Putative glutamate--cysteine ligase 2</fullName>
        <ecNumber evidence="5">6.3.2.2</ecNumber>
    </recommendedName>
    <alternativeName>
        <fullName evidence="5">Gamma-glutamylcysteine synthetase 2</fullName>
        <shortName evidence="5">GCS 2</shortName>
        <shortName evidence="5">Gamma-GCS 2</shortName>
    </alternativeName>
</protein>
<dbReference type="EC" id="6.3.2.2" evidence="5"/>
<gene>
    <name evidence="6" type="ORF">KDL28_29230</name>
</gene>
<dbReference type="EMBL" id="JAGSOV010000062">
    <property type="protein sequence ID" value="MCO1659161.1"/>
    <property type="molecule type" value="Genomic_DNA"/>
</dbReference>
<organism evidence="6 7">
    <name type="scientific">Pseudonocardia humida</name>
    <dbReference type="NCBI Taxonomy" id="2800819"/>
    <lineage>
        <taxon>Bacteria</taxon>
        <taxon>Bacillati</taxon>
        <taxon>Actinomycetota</taxon>
        <taxon>Actinomycetes</taxon>
        <taxon>Pseudonocardiales</taxon>
        <taxon>Pseudonocardiaceae</taxon>
        <taxon>Pseudonocardia</taxon>
    </lineage>
</organism>
<evidence type="ECO:0000256" key="5">
    <source>
        <dbReference type="HAMAP-Rule" id="MF_01609"/>
    </source>
</evidence>
<accession>A0ABT1A7Z7</accession>
<evidence type="ECO:0000313" key="7">
    <source>
        <dbReference type="Proteomes" id="UP001165283"/>
    </source>
</evidence>
<dbReference type="PANTHER" id="PTHR36510:SF1">
    <property type="entry name" value="GLUTAMATE--CYSTEINE LIGASE 2-RELATED"/>
    <property type="match status" value="1"/>
</dbReference>
<dbReference type="SUPFAM" id="SSF55931">
    <property type="entry name" value="Glutamine synthetase/guanido kinase"/>
    <property type="match status" value="1"/>
</dbReference>
<keyword evidence="1 5" id="KW-0436">Ligase</keyword>
<comment type="similarity">
    <text evidence="5">Belongs to the glutamate--cysteine ligase type 2 family. YbdK subfamily.</text>
</comment>
<evidence type="ECO:0000313" key="6">
    <source>
        <dbReference type="EMBL" id="MCO1659161.1"/>
    </source>
</evidence>
<evidence type="ECO:0000256" key="1">
    <source>
        <dbReference type="ARBA" id="ARBA00022598"/>
    </source>
</evidence>
<evidence type="ECO:0000256" key="4">
    <source>
        <dbReference type="ARBA" id="ARBA00048819"/>
    </source>
</evidence>
<comment type="caution">
    <text evidence="6">The sequence shown here is derived from an EMBL/GenBank/DDBJ whole genome shotgun (WGS) entry which is preliminary data.</text>
</comment>
<dbReference type="InterPro" id="IPR050141">
    <property type="entry name" value="GCL_type2/YbdK_subfam"/>
</dbReference>
<dbReference type="InterPro" id="IPR011793">
    <property type="entry name" value="YbdK"/>
</dbReference>
<dbReference type="GO" id="GO:0004357">
    <property type="term" value="F:glutamate-cysteine ligase activity"/>
    <property type="evidence" value="ECO:0007669"/>
    <property type="project" value="UniProtKB-EC"/>
</dbReference>
<evidence type="ECO:0000256" key="2">
    <source>
        <dbReference type="ARBA" id="ARBA00022741"/>
    </source>
</evidence>
<name>A0ABT1A7Z7_9PSEU</name>
<sequence>MRVRSVGVEEEFLLVDPESGTPVAMSEAVLAVAERTGDGEVEDEQGAGLTKELQREQLETGTRPCTELDQLAAELRAVRATAVAAAGDTGTALVPLGTSPLPVEPTLTPARRYNEMARRFGLTVNEQLTCGCHVHVAIDSAEQGVAVLDHIRPWLAPLIALSANSPFWQGEDSGYASFRSQVWTRWPSAGVYEPFGSVQGYRDFVATALATDTLLDEGMLYLDARLSRTHPTVEVRVGDVCRDPDDAVLLAALVRGLVETAIAEWGAGTPPQAVRTEVLRLATWRAGRDGVRGALLDPRTWRPAPAGEVLPALVDRVAPALEAYGDLGPVRELLRATLERGSGADRQRAVFQRTGSLSKVVLDALPGA</sequence>